<organism evidence="1 2">
    <name type="scientific">Nonomuraea recticatena</name>
    <dbReference type="NCBI Taxonomy" id="46178"/>
    <lineage>
        <taxon>Bacteria</taxon>
        <taxon>Bacillati</taxon>
        <taxon>Actinomycetota</taxon>
        <taxon>Actinomycetes</taxon>
        <taxon>Streptosporangiales</taxon>
        <taxon>Streptosporangiaceae</taxon>
        <taxon>Nonomuraea</taxon>
    </lineage>
</organism>
<dbReference type="InterPro" id="IPR004401">
    <property type="entry name" value="YbaB/EbfC"/>
</dbReference>
<dbReference type="SUPFAM" id="SSF82607">
    <property type="entry name" value="YbaB-like"/>
    <property type="match status" value="1"/>
</dbReference>
<name>A0ABP6FV55_9ACTN</name>
<dbReference type="Pfam" id="PF02575">
    <property type="entry name" value="YbaB_DNA_bd"/>
    <property type="match status" value="1"/>
</dbReference>
<accession>A0ABP6FV55</accession>
<dbReference type="RefSeq" id="WP_346157626.1">
    <property type="nucleotide sequence ID" value="NZ_BAAATE010000060.1"/>
</dbReference>
<dbReference type="InterPro" id="IPR036894">
    <property type="entry name" value="YbaB-like_sf"/>
</dbReference>
<protein>
    <recommendedName>
        <fullName evidence="3">YbaB/EbfC family DNA-binding protein</fullName>
    </recommendedName>
</protein>
<dbReference type="Gene3D" id="3.30.1310.10">
    <property type="entry name" value="Nucleoid-associated protein YbaB-like domain"/>
    <property type="match status" value="1"/>
</dbReference>
<gene>
    <name evidence="1" type="ORF">GCM10010412_097580</name>
</gene>
<evidence type="ECO:0000313" key="1">
    <source>
        <dbReference type="EMBL" id="GAA2700398.1"/>
    </source>
</evidence>
<evidence type="ECO:0000313" key="2">
    <source>
        <dbReference type="Proteomes" id="UP001501666"/>
    </source>
</evidence>
<comment type="caution">
    <text evidence="1">The sequence shown here is derived from an EMBL/GenBank/DDBJ whole genome shotgun (WGS) entry which is preliminary data.</text>
</comment>
<reference evidence="2" key="1">
    <citation type="journal article" date="2019" name="Int. J. Syst. Evol. Microbiol.">
        <title>The Global Catalogue of Microorganisms (GCM) 10K type strain sequencing project: providing services to taxonomists for standard genome sequencing and annotation.</title>
        <authorList>
            <consortium name="The Broad Institute Genomics Platform"/>
            <consortium name="The Broad Institute Genome Sequencing Center for Infectious Disease"/>
            <person name="Wu L."/>
            <person name="Ma J."/>
        </authorList>
    </citation>
    <scope>NUCLEOTIDE SEQUENCE [LARGE SCALE GENOMIC DNA]</scope>
    <source>
        <strain evidence="2">JCM 6835</strain>
    </source>
</reference>
<dbReference type="Proteomes" id="UP001501666">
    <property type="component" value="Unassembled WGS sequence"/>
</dbReference>
<sequence>MEFGSPDAEGLQAYANELRSLFTHIQDGALDLHRQARAVQVTETSADGLVSATVGPLGNLLRLDLDPRIYRQPDSRQLADSITQTVIRAAAQVRERVVEIFSPLIPPEHMAAHLEGDVETVMRQLADGMLKER</sequence>
<proteinExistence type="predicted"/>
<evidence type="ECO:0008006" key="3">
    <source>
        <dbReference type="Google" id="ProtNLM"/>
    </source>
</evidence>
<dbReference type="EMBL" id="BAAATE010000060">
    <property type="protein sequence ID" value="GAA2700398.1"/>
    <property type="molecule type" value="Genomic_DNA"/>
</dbReference>
<keyword evidence="2" id="KW-1185">Reference proteome</keyword>